<dbReference type="GO" id="GO:0006353">
    <property type="term" value="P:DNA-templated transcription termination"/>
    <property type="evidence" value="ECO:0007669"/>
    <property type="project" value="InterPro"/>
</dbReference>
<dbReference type="KEGG" id="crg:105348994"/>
<dbReference type="InterPro" id="IPR011604">
    <property type="entry name" value="PDDEXK-like_dom_sf"/>
</dbReference>
<dbReference type="PANTHER" id="PTHR47526:SF3">
    <property type="entry name" value="PHD-TYPE DOMAIN-CONTAINING PROTEIN"/>
    <property type="match status" value="1"/>
</dbReference>
<feature type="domain" description="Rho termination factor-like N-terminal" evidence="1">
    <location>
        <begin position="7"/>
        <end position="43"/>
    </location>
</feature>
<dbReference type="Pfam" id="PF09588">
    <property type="entry name" value="YqaJ"/>
    <property type="match status" value="1"/>
</dbReference>
<evidence type="ECO:0000259" key="1">
    <source>
        <dbReference type="Pfam" id="PF07498"/>
    </source>
</evidence>
<dbReference type="GO" id="GO:0006281">
    <property type="term" value="P:DNA repair"/>
    <property type="evidence" value="ECO:0007669"/>
    <property type="project" value="UniProtKB-ARBA"/>
</dbReference>
<dbReference type="SUPFAM" id="SSF52980">
    <property type="entry name" value="Restriction endonuclease-like"/>
    <property type="match status" value="1"/>
</dbReference>
<protein>
    <recommendedName>
        <fullName evidence="5">SWIM-type domain-containing protein</fullName>
    </recommendedName>
</protein>
<dbReference type="OMA" id="IFCERIY"/>
<dbReference type="CDD" id="cd22343">
    <property type="entry name" value="PDDEXK_lambda_exonuclease-like"/>
    <property type="match status" value="1"/>
</dbReference>
<dbReference type="AlphaFoldDB" id="A0A8W8LZE9"/>
<evidence type="ECO:0000259" key="2">
    <source>
        <dbReference type="Pfam" id="PF09588"/>
    </source>
</evidence>
<dbReference type="EnsemblMetazoa" id="G30857.1">
    <property type="protein sequence ID" value="G30857.1:cds"/>
    <property type="gene ID" value="G30857"/>
</dbReference>
<evidence type="ECO:0000313" key="4">
    <source>
        <dbReference type="Proteomes" id="UP000005408"/>
    </source>
</evidence>
<dbReference type="Proteomes" id="UP000005408">
    <property type="component" value="Unassembled WGS sequence"/>
</dbReference>
<dbReference type="GeneID" id="105348994"/>
<feature type="domain" description="YqaJ viral recombinase" evidence="2">
    <location>
        <begin position="370"/>
        <end position="532"/>
    </location>
</feature>
<sequence length="582" mass="64899">MATRENLKKTNISVLRNIASDLGINSKKKKKDDLICDILSSQAPEVSLTPVVQSISAADGAGAGAVVQFKENMPPFNAVHYEPISHNTQLPKVSFTSVYEFMITRRRQGDQSIQNFKGLDKSVKHFDAGDVQDICLAQIDGSTVYIRAYCLASMKKQRYQVFLCITHAEGKNRVDFAYCQCPIGLAQACSHIGGLLFSISNVQSSAKALVQTDQSCTSSLCQWNVPRTMNQKPMPISTLNLSRPKVVASSETDVNVAMLSSPSHGSAMARFDPRHSEDRHHSLTWSLDQLRKLKASFPLTGMAHLWNIPDTGVPSVVENEVEVTTAVHPLHLKMEMMVFSDGNLPPPMIDQELVSYIEKHTRAQRLSDLWKKLHLGRITSSIFGDVLQSGDKPTSLIQQILYGSNLDKYSKLPLAVQWGVDHEMDAKEDYLQIRRAIQMETDVQESGLTLCSTHSFLGASSDGRVVDNESTGLLEIKCPYSISGQNVTLLGISDIMSMNSKQFCLEVGELGPTLKKSHKYYAQVQGEMAIIGLPWVDFVVWTAAKSDNIFIERIYFNEQYVTNMLPKLVEFYMRHIYPLLVL</sequence>
<dbReference type="InterPro" id="IPR011335">
    <property type="entry name" value="Restrct_endonuc-II-like"/>
</dbReference>
<keyword evidence="4" id="KW-1185">Reference proteome</keyword>
<organism evidence="3 4">
    <name type="scientific">Magallana gigas</name>
    <name type="common">Pacific oyster</name>
    <name type="synonym">Crassostrea gigas</name>
    <dbReference type="NCBI Taxonomy" id="29159"/>
    <lineage>
        <taxon>Eukaryota</taxon>
        <taxon>Metazoa</taxon>
        <taxon>Spiralia</taxon>
        <taxon>Lophotrochozoa</taxon>
        <taxon>Mollusca</taxon>
        <taxon>Bivalvia</taxon>
        <taxon>Autobranchia</taxon>
        <taxon>Pteriomorphia</taxon>
        <taxon>Ostreida</taxon>
        <taxon>Ostreoidea</taxon>
        <taxon>Ostreidae</taxon>
        <taxon>Magallana</taxon>
    </lineage>
</organism>
<dbReference type="PANTHER" id="PTHR47526">
    <property type="entry name" value="ATP-DEPENDENT DNA HELICASE"/>
    <property type="match status" value="1"/>
</dbReference>
<reference evidence="3" key="1">
    <citation type="submission" date="2022-08" db="UniProtKB">
        <authorList>
            <consortium name="EnsemblMetazoa"/>
        </authorList>
    </citation>
    <scope>IDENTIFICATION</scope>
    <source>
        <strain evidence="3">05x7-T-G4-1.051#20</strain>
    </source>
</reference>
<proteinExistence type="predicted"/>
<dbReference type="Gene3D" id="3.90.320.10">
    <property type="match status" value="1"/>
</dbReference>
<dbReference type="InterPro" id="IPR019080">
    <property type="entry name" value="YqaJ_viral_recombinase"/>
</dbReference>
<name>A0A8W8LZE9_MAGGI</name>
<dbReference type="Pfam" id="PF07498">
    <property type="entry name" value="Rho_N"/>
    <property type="match status" value="1"/>
</dbReference>
<dbReference type="OrthoDB" id="6072306at2759"/>
<evidence type="ECO:0008006" key="5">
    <source>
        <dbReference type="Google" id="ProtNLM"/>
    </source>
</evidence>
<dbReference type="InterPro" id="IPR011112">
    <property type="entry name" value="Rho-like_N"/>
</dbReference>
<evidence type="ECO:0000313" key="3">
    <source>
        <dbReference type="EnsemblMetazoa" id="G30857.1:cds"/>
    </source>
</evidence>
<accession>A0A8W8LZE9</accession>